<sequence length="236" mass="27087">MAPLKVIGAGYGRTGTDSLRTALNILGYNCFHMRNVMMDNVDRHPEVFHDAFLHPEKPVDWDMLYEGFDAAVDWPTVCFVDRLMKYYPDAKIILTDRDADSWYRSVKSTLFHLSQEGKRDYDTMTDYMKRVGEMANTLVLDGALLDADKFNDEEAIKTMYNDHVAWVKKNVPSERLYIMQLGEGWEGLCNFLHVPVPDVPYPSANNSKSFQDEFLNGRYQETVMNNAQQGKSAQST</sequence>
<protein>
    <recommendedName>
        <fullName evidence="2">Sulfotransferase domain-containing protein</fullName>
    </recommendedName>
</protein>
<organism evidence="1">
    <name type="scientific">Lichtheimia ramosa</name>
    <dbReference type="NCBI Taxonomy" id="688394"/>
    <lineage>
        <taxon>Eukaryota</taxon>
        <taxon>Fungi</taxon>
        <taxon>Fungi incertae sedis</taxon>
        <taxon>Mucoromycota</taxon>
        <taxon>Mucoromycotina</taxon>
        <taxon>Mucoromycetes</taxon>
        <taxon>Mucorales</taxon>
        <taxon>Lichtheimiaceae</taxon>
        <taxon>Lichtheimia</taxon>
    </lineage>
</organism>
<proteinExistence type="predicted"/>
<dbReference type="InterPro" id="IPR027417">
    <property type="entry name" value="P-loop_NTPase"/>
</dbReference>
<dbReference type="EMBL" id="LK023324">
    <property type="protein sequence ID" value="CDS08324.1"/>
    <property type="molecule type" value="Genomic_DNA"/>
</dbReference>
<dbReference type="SUPFAM" id="SSF52540">
    <property type="entry name" value="P-loop containing nucleoside triphosphate hydrolases"/>
    <property type="match status" value="1"/>
</dbReference>
<accession>A0A077WMN0</accession>
<evidence type="ECO:0008006" key="2">
    <source>
        <dbReference type="Google" id="ProtNLM"/>
    </source>
</evidence>
<gene>
    <name evidence="1" type="ORF">LRAMOSA02272</name>
</gene>
<dbReference type="Pfam" id="PF17784">
    <property type="entry name" value="Sulfotransfer_4"/>
    <property type="match status" value="1"/>
</dbReference>
<evidence type="ECO:0000313" key="1">
    <source>
        <dbReference type="EMBL" id="CDS08324.1"/>
    </source>
</evidence>
<dbReference type="Gene3D" id="3.40.50.300">
    <property type="entry name" value="P-loop containing nucleotide triphosphate hydrolases"/>
    <property type="match status" value="1"/>
</dbReference>
<dbReference type="PANTHER" id="PTHR36978">
    <property type="entry name" value="P-LOOP CONTAINING NUCLEOTIDE TRIPHOSPHATE HYDROLASE"/>
    <property type="match status" value="1"/>
</dbReference>
<dbReference type="AlphaFoldDB" id="A0A077WMN0"/>
<name>A0A077WMN0_9FUNG</name>
<dbReference type="PANTHER" id="PTHR36978:SF4">
    <property type="entry name" value="P-LOOP CONTAINING NUCLEOSIDE TRIPHOSPHATE HYDROLASE PROTEIN"/>
    <property type="match status" value="1"/>
</dbReference>
<reference evidence="1" key="1">
    <citation type="journal article" date="2014" name="Genome Announc.">
        <title>De novo whole-genome sequence and genome annotation of Lichtheimia ramosa.</title>
        <authorList>
            <person name="Linde J."/>
            <person name="Schwartze V."/>
            <person name="Binder U."/>
            <person name="Lass-Florl C."/>
            <person name="Voigt K."/>
            <person name="Horn F."/>
        </authorList>
    </citation>
    <scope>NUCLEOTIDE SEQUENCE</scope>
    <source>
        <strain evidence="1">JMRC FSU:6197</strain>
    </source>
</reference>
<dbReference type="InterPro" id="IPR040632">
    <property type="entry name" value="Sulfotransfer_4"/>
</dbReference>
<dbReference type="OrthoDB" id="408152at2759"/>